<dbReference type="OrthoDB" id="46222at2157"/>
<dbReference type="Proteomes" id="UP000251717">
    <property type="component" value="Unassembled WGS sequence"/>
</dbReference>
<gene>
    <name evidence="3" type="primary">epsH_3</name>
    <name evidence="3" type="ORF">MBBTH_00670</name>
</gene>
<dbReference type="PANTHER" id="PTHR22916">
    <property type="entry name" value="GLYCOSYLTRANSFERASE"/>
    <property type="match status" value="1"/>
</dbReference>
<dbReference type="RefSeq" id="WP_116591063.1">
    <property type="nucleotide sequence ID" value="NZ_MZGS01000006.1"/>
</dbReference>
<feature type="domain" description="Glycosyltransferase 2-like" evidence="2">
    <location>
        <begin position="5"/>
        <end position="170"/>
    </location>
</feature>
<keyword evidence="3" id="KW-0328">Glycosyltransferase</keyword>
<dbReference type="InterPro" id="IPR001173">
    <property type="entry name" value="Glyco_trans_2-like"/>
</dbReference>
<sequence length="642" mass="76519">MVKISVIMPVFNVEGYIEEALDSLLNQTMIDDIEVIMVDDGSTDSSRFIIDEYSDKYENFHAYHKANEGPGIARNYGLEFAKGEYVHFMDSDDYMPPQAYENLYDFNHDNDFIVGNILKFGEFNIWENILFKKAFKDFEGSVKSFRLEEYPNLLWDTITCNKLFKREFLDRFNIRFINENTYYEDLLFSFEAYINAESIGFSQKIFYFWRLRKNKSSITQKQDDVKNFTDRIKVLKIYHSLMVERGLDDRLSDIIYEKWLMHDLKTSLKKLNNYSGKYYDELIEGVCEMLDIIPDYLRDNLNCYLKILYRMVENHDINALLKFAHLEDEFLMNPQMELDIGEDYLKMVSFDCDTDDRQFNAVVSDVYNDGENLFMEFTENLSLTPKDYPHEILVSMIHQNDEFPLTLHNNKITIPLNLIKDFDHSKIKVTYKSSEFFYEVLLKNYKRHSIRYANYDIDLGIGINNVLYLDVKKKTYNEIVIEDIALEDEIFRFHCKSLKETKSMVLTNFVTYYQVTFPVDYDALSSRFTFTIPYDEFTRFIIKKYELNSPESFNSISVKREFKFIHNNTVVKFKNKRNKIYISNKSVHDSSGDVETLIRNNEKLINENNRLKSKNKELNKRIEEFKSRKAVRLIDDFKDKLR</sequence>
<dbReference type="GO" id="GO:0016758">
    <property type="term" value="F:hexosyltransferase activity"/>
    <property type="evidence" value="ECO:0007669"/>
    <property type="project" value="UniProtKB-ARBA"/>
</dbReference>
<name>A0A315XPL6_9EURY</name>
<dbReference type="EC" id="2.4.-.-" evidence="3"/>
<dbReference type="InterPro" id="IPR029044">
    <property type="entry name" value="Nucleotide-diphossugar_trans"/>
</dbReference>
<feature type="coiled-coil region" evidence="1">
    <location>
        <begin position="594"/>
        <end position="628"/>
    </location>
</feature>
<reference evidence="3 4" key="1">
    <citation type="submission" date="2017-03" db="EMBL/GenBank/DDBJ databases">
        <title>Genome sequence of Methanobrevibacter thaueri.</title>
        <authorList>
            <person name="Poehlein A."/>
            <person name="Seedorf H."/>
            <person name="Daniel R."/>
        </authorList>
    </citation>
    <scope>NUCLEOTIDE SEQUENCE [LARGE SCALE GENOMIC DNA]</scope>
    <source>
        <strain evidence="3 4">DSM 11995</strain>
    </source>
</reference>
<keyword evidence="4" id="KW-1185">Reference proteome</keyword>
<evidence type="ECO:0000313" key="4">
    <source>
        <dbReference type="Proteomes" id="UP000251717"/>
    </source>
</evidence>
<dbReference type="CDD" id="cd00761">
    <property type="entry name" value="Glyco_tranf_GTA_type"/>
    <property type="match status" value="1"/>
</dbReference>
<keyword evidence="3" id="KW-0808">Transferase</keyword>
<dbReference type="Pfam" id="PF00535">
    <property type="entry name" value="Glycos_transf_2"/>
    <property type="match status" value="1"/>
</dbReference>
<dbReference type="PANTHER" id="PTHR22916:SF3">
    <property type="entry name" value="UDP-GLCNAC:BETAGAL BETA-1,3-N-ACETYLGLUCOSAMINYLTRANSFERASE-LIKE PROTEIN 1"/>
    <property type="match status" value="1"/>
</dbReference>
<organism evidence="3 4">
    <name type="scientific">Methanobrevibacter thaueri</name>
    <dbReference type="NCBI Taxonomy" id="190975"/>
    <lineage>
        <taxon>Archaea</taxon>
        <taxon>Methanobacteriati</taxon>
        <taxon>Methanobacteriota</taxon>
        <taxon>Methanomada group</taxon>
        <taxon>Methanobacteria</taxon>
        <taxon>Methanobacteriales</taxon>
        <taxon>Methanobacteriaceae</taxon>
        <taxon>Methanobrevibacter</taxon>
    </lineage>
</organism>
<evidence type="ECO:0000256" key="1">
    <source>
        <dbReference type="SAM" id="Coils"/>
    </source>
</evidence>
<dbReference type="EMBL" id="MZGS01000006">
    <property type="protein sequence ID" value="PWB88336.1"/>
    <property type="molecule type" value="Genomic_DNA"/>
</dbReference>
<protein>
    <submittedName>
        <fullName evidence="3">Putative glycosyltransferase EpsH</fullName>
        <ecNumber evidence="3">2.4.-.-</ecNumber>
    </submittedName>
</protein>
<dbReference type="Gene3D" id="3.90.550.10">
    <property type="entry name" value="Spore Coat Polysaccharide Biosynthesis Protein SpsA, Chain A"/>
    <property type="match status" value="1"/>
</dbReference>
<dbReference type="AlphaFoldDB" id="A0A315XPL6"/>
<keyword evidence="1" id="KW-0175">Coiled coil</keyword>
<comment type="caution">
    <text evidence="3">The sequence shown here is derived from an EMBL/GenBank/DDBJ whole genome shotgun (WGS) entry which is preliminary data.</text>
</comment>
<evidence type="ECO:0000313" key="3">
    <source>
        <dbReference type="EMBL" id="PWB88336.1"/>
    </source>
</evidence>
<evidence type="ECO:0000259" key="2">
    <source>
        <dbReference type="Pfam" id="PF00535"/>
    </source>
</evidence>
<dbReference type="SUPFAM" id="SSF53448">
    <property type="entry name" value="Nucleotide-diphospho-sugar transferases"/>
    <property type="match status" value="1"/>
</dbReference>
<accession>A0A315XPL6</accession>
<proteinExistence type="predicted"/>